<protein>
    <submittedName>
        <fullName evidence="2">Uncharacterized protein</fullName>
    </submittedName>
</protein>
<evidence type="ECO:0000256" key="1">
    <source>
        <dbReference type="SAM" id="MobiDB-lite"/>
    </source>
</evidence>
<dbReference type="Proteomes" id="UP001183411">
    <property type="component" value="Unassembled WGS sequence"/>
</dbReference>
<reference evidence="2" key="1">
    <citation type="submission" date="2023-06" db="EMBL/GenBank/DDBJ databases">
        <authorList>
            <consortium name="PulseNet: The National Subtyping Network for Foodborne Disease Surveillance"/>
        </authorList>
    </citation>
    <scope>NUCLEOTIDE SEQUENCE</scope>
    <source>
        <strain evidence="2">PNUSAC035917</strain>
    </source>
</reference>
<gene>
    <name evidence="2" type="ORF">QQI97_001370</name>
</gene>
<evidence type="ECO:0000313" key="3">
    <source>
        <dbReference type="Proteomes" id="UP001183411"/>
    </source>
</evidence>
<accession>A0AAD2UV38</accession>
<dbReference type="EMBL" id="ABMIIH010000008">
    <property type="protein sequence ID" value="ELD5187180.1"/>
    <property type="molecule type" value="Genomic_DNA"/>
</dbReference>
<dbReference type="AlphaFoldDB" id="A0AAD2UV38"/>
<dbReference type="RefSeq" id="WP_002856425.1">
    <property type="nucleotide sequence ID" value="NZ_BTDR01000003.1"/>
</dbReference>
<proteinExistence type="predicted"/>
<feature type="region of interest" description="Disordered" evidence="1">
    <location>
        <begin position="235"/>
        <end position="269"/>
    </location>
</feature>
<organism evidence="2 3">
    <name type="scientific">Campylobacter jejuni</name>
    <dbReference type="NCBI Taxonomy" id="197"/>
    <lineage>
        <taxon>Bacteria</taxon>
        <taxon>Pseudomonadati</taxon>
        <taxon>Campylobacterota</taxon>
        <taxon>Epsilonproteobacteria</taxon>
        <taxon>Campylobacterales</taxon>
        <taxon>Campylobacteraceae</taxon>
        <taxon>Campylobacter</taxon>
    </lineage>
</organism>
<name>A0AAD2UV38_CAMJU</name>
<feature type="compositionally biased region" description="Polar residues" evidence="1">
    <location>
        <begin position="235"/>
        <end position="257"/>
    </location>
</feature>
<sequence length="303" mass="32792">MHLNEAKGFMEKGDEAFKKAFANNIGQEIQNRTDLTSEEKAEIALAASAHAGFSVLGNGAEIQSSASSKRGIGNVETFSEAQKAAYNEIMERASLKTLSTTKGMSSWSNTLSGGDSTAYSKMVGYAQSYTQTEQGIQSVSTNNIDNTLNVVARDLAAGDNKDFSNLNTAQQNEYFAKADNYVSDMVKNDPAQLAQYNSQYGAQSIVSPNNTTMPHAAGMNFKTIDGSERSVLTQSNLNQDQVNQSSKRTSNTTTMPDSQEVKSGATHSQIAQDNKKEVMLLGKLLKIGILLEKILLLFKQKAL</sequence>
<evidence type="ECO:0000313" key="2">
    <source>
        <dbReference type="EMBL" id="ELD5187180.1"/>
    </source>
</evidence>
<comment type="caution">
    <text evidence="2">The sequence shown here is derived from an EMBL/GenBank/DDBJ whole genome shotgun (WGS) entry which is preliminary data.</text>
</comment>